<sequence length="95" mass="11062">MAYCKEEARYSLSAYKVHRRPVARRSPAKVAGEGLDNFTIKSCRGDSDIVACGPEYVRKKLAMQKTCFFYHSFCFKKLERKEKKTSPRIQYTNQI</sequence>
<evidence type="ECO:0000313" key="2">
    <source>
        <dbReference type="Proteomes" id="UP001054837"/>
    </source>
</evidence>
<keyword evidence="2" id="KW-1185">Reference proteome</keyword>
<evidence type="ECO:0000313" key="1">
    <source>
        <dbReference type="EMBL" id="GIY68358.1"/>
    </source>
</evidence>
<dbReference type="Proteomes" id="UP001054837">
    <property type="component" value="Unassembled WGS sequence"/>
</dbReference>
<accession>A0AAV4VFM4</accession>
<proteinExistence type="predicted"/>
<protein>
    <submittedName>
        <fullName evidence="1">Uncharacterized protein</fullName>
    </submittedName>
</protein>
<reference evidence="1 2" key="1">
    <citation type="submission" date="2021-06" db="EMBL/GenBank/DDBJ databases">
        <title>Caerostris darwini draft genome.</title>
        <authorList>
            <person name="Kono N."/>
            <person name="Arakawa K."/>
        </authorList>
    </citation>
    <scope>NUCLEOTIDE SEQUENCE [LARGE SCALE GENOMIC DNA]</scope>
</reference>
<name>A0AAV4VFM4_9ARAC</name>
<gene>
    <name evidence="1" type="ORF">CDAR_109031</name>
</gene>
<organism evidence="1 2">
    <name type="scientific">Caerostris darwini</name>
    <dbReference type="NCBI Taxonomy" id="1538125"/>
    <lineage>
        <taxon>Eukaryota</taxon>
        <taxon>Metazoa</taxon>
        <taxon>Ecdysozoa</taxon>
        <taxon>Arthropoda</taxon>
        <taxon>Chelicerata</taxon>
        <taxon>Arachnida</taxon>
        <taxon>Araneae</taxon>
        <taxon>Araneomorphae</taxon>
        <taxon>Entelegynae</taxon>
        <taxon>Araneoidea</taxon>
        <taxon>Araneidae</taxon>
        <taxon>Caerostris</taxon>
    </lineage>
</organism>
<dbReference type="AlphaFoldDB" id="A0AAV4VFM4"/>
<dbReference type="EMBL" id="BPLQ01012858">
    <property type="protein sequence ID" value="GIY68358.1"/>
    <property type="molecule type" value="Genomic_DNA"/>
</dbReference>
<comment type="caution">
    <text evidence="1">The sequence shown here is derived from an EMBL/GenBank/DDBJ whole genome shotgun (WGS) entry which is preliminary data.</text>
</comment>